<feature type="transmembrane region" description="Helical" evidence="1">
    <location>
        <begin position="583"/>
        <end position="600"/>
    </location>
</feature>
<evidence type="ECO:0000313" key="4">
    <source>
        <dbReference type="Proteomes" id="UP001652621"/>
    </source>
</evidence>
<feature type="transmembrane region" description="Helical" evidence="1">
    <location>
        <begin position="543"/>
        <end position="563"/>
    </location>
</feature>
<proteinExistence type="predicted"/>
<feature type="transmembrane region" description="Helical" evidence="1">
    <location>
        <begin position="807"/>
        <end position="830"/>
    </location>
</feature>
<sequence>MDPFNYLFHILTIFVGGSLLFLVGFFPVSRNLTVGNNYGNSSALSLLDKKLPEPAVKHEQIILMIIDAWRWDFANSSNMPYSSENACNHINIKVDVPTVTMPRLKSITTGTVSNFIDIVLNLGHTEKLADSLLHRARAKGKNIVFSGDRAWVQLFPNLFLRQKPNMDSFFVNDFYEGDKNITANIRDELPRKDWQLMILHYLGLDHIGHVEGSHSHKIFEKLHEMDDVIKYITTSPQFQNSVLLVTGDHGMRNGGSHGGSDEEELYVPLMLFSDKCTKRNRTVDYNQIDMTPTMAVLLGVDIPFTSVGCLISDFMDDFSKEEQLYYYYYNALHLIEKFRRKYSLSQIKAQGFSDYYFWLTEAEMEHKLYLESNLTSFLAYEKAKKNYIRLSKNISKLLSDSSVKYDNDLIFISLVLTTTTAIHLLTKVLFGTKDNLKKWQQFSSGRLFFSIVVALAINCIAHFLEFIYSRHFIYSAVLTVPIAISIYLAIEIFLLVVQILIPMSYDRKCYFKLTIPWMLFAFFIFHTFSLASSSLIEEEHQTWYYLTPTILIYLTAQNVYYGIRKMWKLENNLNIIGSELWKMRYVILALLTIVFCRRLNQTGDKWRHLEDIGDILSKEHNHHYRLLVLALALICLLLSLRKFNTNALQTLTCSTALVCVFIYREWSQSSTLVLLVFWLSVSATALISYRIVIWKPKHYGYGAKSNLVDLLGSNLTISLLISALLHKPHNVVLLPALLLCLESSYYLCDKLHLYNRKLYNRCYVLVYKAVITIFLGNMFYFFQGNSNSLSTIDINPGYIGLSSYNPFVVGVMITFNTYCAPISAFLYLMWHMFVTKKSSLPLRQEKEQVSNAQLLESTEEDLYLVISLFAATTVMPVAVYWLLLMGFRYHLFIYSVFAPKAFYECFRIFVFYLNFIVTNLYFRLFQ</sequence>
<feature type="transmembrane region" description="Helical" evidence="1">
    <location>
        <begin position="7"/>
        <end position="28"/>
    </location>
</feature>
<dbReference type="Gene3D" id="3.40.720.10">
    <property type="entry name" value="Alkaline Phosphatase, subunit A"/>
    <property type="match status" value="1"/>
</dbReference>
<gene>
    <name evidence="3" type="primary">101896399</name>
    <name evidence="5" type="synonym">LOC101896399</name>
</gene>
<dbReference type="RefSeq" id="XP_011292837.1">
    <property type="nucleotide sequence ID" value="XM_011294535.2"/>
</dbReference>
<feature type="transmembrane region" description="Helical" evidence="1">
    <location>
        <begin position="447"/>
        <end position="467"/>
    </location>
</feature>
<feature type="transmembrane region" description="Helical" evidence="1">
    <location>
        <begin position="901"/>
        <end position="922"/>
    </location>
</feature>
<dbReference type="KEGG" id="mde:101896399"/>
<feature type="transmembrane region" description="Helical" evidence="1">
    <location>
        <begin position="473"/>
        <end position="497"/>
    </location>
</feature>
<keyword evidence="1" id="KW-0812">Transmembrane</keyword>
<evidence type="ECO:0000313" key="3">
    <source>
        <dbReference type="EnsemblMetazoa" id="MDOA000591-PB"/>
    </source>
</evidence>
<dbReference type="InterPro" id="IPR017850">
    <property type="entry name" value="Alkaline_phosphatase_core_sf"/>
</dbReference>
<keyword evidence="4" id="KW-1185">Reference proteome</keyword>
<feature type="transmembrane region" description="Helical" evidence="1">
    <location>
        <begin position="760"/>
        <end position="782"/>
    </location>
</feature>
<dbReference type="GO" id="GO:0005789">
    <property type="term" value="C:endoplasmic reticulum membrane"/>
    <property type="evidence" value="ECO:0007669"/>
    <property type="project" value="TreeGrafter"/>
</dbReference>
<evidence type="ECO:0000259" key="2">
    <source>
        <dbReference type="Pfam" id="PF19316"/>
    </source>
</evidence>
<evidence type="ECO:0000313" key="5">
    <source>
        <dbReference type="RefSeq" id="XP_011292837.1"/>
    </source>
</evidence>
<dbReference type="Pfam" id="PF19316">
    <property type="entry name" value="PIGO_PIGG"/>
    <property type="match status" value="2"/>
</dbReference>
<dbReference type="SUPFAM" id="SSF53649">
    <property type="entry name" value="Alkaline phosphatase-like"/>
    <property type="match status" value="1"/>
</dbReference>
<dbReference type="GO" id="GO:0006506">
    <property type="term" value="P:GPI anchor biosynthetic process"/>
    <property type="evidence" value="ECO:0007669"/>
    <property type="project" value="InterPro"/>
</dbReference>
<keyword evidence="1" id="KW-1133">Transmembrane helix</keyword>
<dbReference type="GO" id="GO:0051267">
    <property type="term" value="F:CP2 mannose-ethanolamine phosphotransferase activity"/>
    <property type="evidence" value="ECO:0007669"/>
    <property type="project" value="TreeGrafter"/>
</dbReference>
<keyword evidence="1" id="KW-0472">Membrane</keyword>
<organism evidence="3">
    <name type="scientific">Musca domestica</name>
    <name type="common">House fly</name>
    <dbReference type="NCBI Taxonomy" id="7370"/>
    <lineage>
        <taxon>Eukaryota</taxon>
        <taxon>Metazoa</taxon>
        <taxon>Ecdysozoa</taxon>
        <taxon>Arthropoda</taxon>
        <taxon>Hexapoda</taxon>
        <taxon>Insecta</taxon>
        <taxon>Pterygota</taxon>
        <taxon>Neoptera</taxon>
        <taxon>Endopterygota</taxon>
        <taxon>Diptera</taxon>
        <taxon>Brachycera</taxon>
        <taxon>Muscomorpha</taxon>
        <taxon>Muscoidea</taxon>
        <taxon>Muscidae</taxon>
        <taxon>Musca</taxon>
    </lineage>
</organism>
<dbReference type="Proteomes" id="UP001652621">
    <property type="component" value="Unplaced"/>
</dbReference>
<dbReference type="VEuPathDB" id="VectorBase:MDOA000591"/>
<feature type="transmembrane region" description="Helical" evidence="1">
    <location>
        <begin position="862"/>
        <end position="881"/>
    </location>
</feature>
<dbReference type="AlphaFoldDB" id="A0A1I8M2I3"/>
<protein>
    <submittedName>
        <fullName evidence="5">GPI ethanolamine phosphate transferase 2</fullName>
    </submittedName>
</protein>
<feature type="transmembrane region" description="Helical" evidence="1">
    <location>
        <begin position="623"/>
        <end position="640"/>
    </location>
</feature>
<feature type="transmembrane region" description="Helical" evidence="1">
    <location>
        <begin position="409"/>
        <end position="426"/>
    </location>
</feature>
<dbReference type="VEuPathDB" id="VectorBase:MDOMA2_017353"/>
<dbReference type="Pfam" id="PF01663">
    <property type="entry name" value="Phosphodiest"/>
    <property type="match status" value="1"/>
</dbReference>
<accession>A0A1I8M2I3</accession>
<reference evidence="3" key="1">
    <citation type="submission" date="2020-05" db="UniProtKB">
        <authorList>
            <consortium name="EnsemblMetazoa"/>
        </authorList>
    </citation>
    <scope>IDENTIFICATION</scope>
    <source>
        <strain evidence="3">Aabys</strain>
    </source>
</reference>
<feature type="domain" description="GPI ethanolamine phosphate transferase 2 C-terminal" evidence="2">
    <location>
        <begin position="494"/>
        <end position="662"/>
    </location>
</feature>
<dbReference type="STRING" id="7370.A0A1I8M2I3"/>
<dbReference type="EnsemblMetazoa" id="MDOA000591-RB">
    <property type="protein sequence ID" value="MDOA000591-PB"/>
    <property type="gene ID" value="MDOA000591"/>
</dbReference>
<dbReference type="eggNOG" id="KOG2125">
    <property type="taxonomic scope" value="Eukaryota"/>
</dbReference>
<reference evidence="5" key="2">
    <citation type="submission" date="2025-04" db="UniProtKB">
        <authorList>
            <consortium name="RefSeq"/>
        </authorList>
    </citation>
    <scope>IDENTIFICATION</scope>
    <source>
        <strain evidence="5">Aabys</strain>
    </source>
</reference>
<dbReference type="InterPro" id="IPR039527">
    <property type="entry name" value="PIGG/GPI7"/>
</dbReference>
<dbReference type="InterPro" id="IPR045687">
    <property type="entry name" value="PIGG/GPI7_C"/>
</dbReference>
<keyword evidence="5" id="KW-0808">Transferase</keyword>
<dbReference type="PANTHER" id="PTHR23072">
    <property type="entry name" value="PHOSPHATIDYLINOSITOL GLYCAN-RELATED"/>
    <property type="match status" value="1"/>
</dbReference>
<dbReference type="PANTHER" id="PTHR23072:SF0">
    <property type="entry name" value="GPI ETHANOLAMINE PHOSPHATE TRANSFERASE 2"/>
    <property type="match status" value="1"/>
</dbReference>
<name>A0A1I8M2I3_MUSDO</name>
<evidence type="ECO:0000256" key="1">
    <source>
        <dbReference type="SAM" id="Phobius"/>
    </source>
</evidence>
<feature type="transmembrane region" description="Helical" evidence="1">
    <location>
        <begin position="509"/>
        <end position="531"/>
    </location>
</feature>
<feature type="transmembrane region" description="Helical" evidence="1">
    <location>
        <begin position="672"/>
        <end position="694"/>
    </location>
</feature>
<dbReference type="OrthoDB" id="272139at2759"/>
<feature type="domain" description="GPI ethanolamine phosphate transferase 2 C-terminal" evidence="2">
    <location>
        <begin position="765"/>
        <end position="905"/>
    </location>
</feature>
<dbReference type="InterPro" id="IPR002591">
    <property type="entry name" value="Phosphodiest/P_Trfase"/>
</dbReference>